<dbReference type="Gene3D" id="3.40.30.10">
    <property type="entry name" value="Glutaredoxin"/>
    <property type="match status" value="1"/>
</dbReference>
<proteinExistence type="predicted"/>
<protein>
    <submittedName>
        <fullName evidence="2">Selenoprotein W-related protein</fullName>
    </submittedName>
</protein>
<dbReference type="SUPFAM" id="SSF52833">
    <property type="entry name" value="Thioredoxin-like"/>
    <property type="match status" value="1"/>
</dbReference>
<reference evidence="2" key="2">
    <citation type="journal article" date="2012" name="PLoS ONE">
        <title>A Deeply Branching Thermophilic Bacterium with an Ancient Acetyl-CoA Pathway Dominates a Subsurface Ecosystem.</title>
        <authorList>
            <person name="Takami H."/>
            <person name="Noguchi H."/>
            <person name="Takaki Y."/>
            <person name="Uchiyama I."/>
            <person name="Toyoda A."/>
            <person name="Nishi S."/>
            <person name="Chee G.-J."/>
            <person name="Arai W."/>
            <person name="Nunoura T."/>
            <person name="Itoh T."/>
            <person name="Hattori M."/>
            <person name="Takai K."/>
        </authorList>
    </citation>
    <scope>NUCLEOTIDE SEQUENCE</scope>
</reference>
<dbReference type="InterPro" id="IPR011893">
    <property type="entry name" value="Selenoprotein_Rdx-typ"/>
</dbReference>
<evidence type="ECO:0000256" key="1">
    <source>
        <dbReference type="ARBA" id="ARBA00023284"/>
    </source>
</evidence>
<keyword evidence="1" id="KW-0676">Redox-active center</keyword>
<dbReference type="AlphaFoldDB" id="H5SKZ1"/>
<sequence>MKPTITIEYCDECMYLKPALEAAQKILESYADRIEAVTLKPGHDGVFRVTSENTLIIEMGDEGLPNAERVARAVAEFFNDLTPQPPSGERSAERSL</sequence>
<name>H5SKZ1_9BACT</name>
<dbReference type="EMBL" id="AP011759">
    <property type="protein sequence ID" value="BAL56827.1"/>
    <property type="molecule type" value="Genomic_DNA"/>
</dbReference>
<organism evidence="2">
    <name type="scientific">uncultured Acetothermia bacterium</name>
    <dbReference type="NCBI Taxonomy" id="236499"/>
    <lineage>
        <taxon>Bacteria</taxon>
        <taxon>Candidatus Bipolaricaulota</taxon>
        <taxon>environmental samples</taxon>
    </lineage>
</organism>
<gene>
    <name evidence="2" type="ORF">HGMM_F43B07C11</name>
</gene>
<reference evidence="2" key="1">
    <citation type="journal article" date="2005" name="Environ. Microbiol.">
        <title>Genetic and functional properties of uncultivated thermophilic crenarchaeotes from a subsurface gold mine as revealed by analysis of genome fragments.</title>
        <authorList>
            <person name="Nunoura T."/>
            <person name="Hirayama H."/>
            <person name="Takami H."/>
            <person name="Oida H."/>
            <person name="Nishi S."/>
            <person name="Shimamura S."/>
            <person name="Suzuki Y."/>
            <person name="Inagaki F."/>
            <person name="Takai K."/>
            <person name="Nealson K.H."/>
            <person name="Horikoshi K."/>
        </authorList>
    </citation>
    <scope>NUCLEOTIDE SEQUENCE</scope>
</reference>
<accession>H5SKZ1</accession>
<dbReference type="InterPro" id="IPR036249">
    <property type="entry name" value="Thioredoxin-like_sf"/>
</dbReference>
<evidence type="ECO:0000313" key="2">
    <source>
        <dbReference type="EMBL" id="BAL56827.1"/>
    </source>
</evidence>
<dbReference type="Pfam" id="PF10262">
    <property type="entry name" value="Rdx"/>
    <property type="match status" value="1"/>
</dbReference>